<keyword evidence="3" id="KW-1185">Reference proteome</keyword>
<dbReference type="AlphaFoldDB" id="A0A917Z362"/>
<reference evidence="2" key="2">
    <citation type="submission" date="2020-09" db="EMBL/GenBank/DDBJ databases">
        <authorList>
            <person name="Sun Q."/>
            <person name="Zhou Y."/>
        </authorList>
    </citation>
    <scope>NUCLEOTIDE SEQUENCE</scope>
    <source>
        <strain evidence="2">CGMCC 1.7086</strain>
    </source>
</reference>
<dbReference type="Gene3D" id="3.40.50.2000">
    <property type="entry name" value="Glycogen Phosphorylase B"/>
    <property type="match status" value="2"/>
</dbReference>
<accession>A0A917Z362</accession>
<comment type="caution">
    <text evidence="2">The sequence shown here is derived from an EMBL/GenBank/DDBJ whole genome shotgun (WGS) entry which is preliminary data.</text>
</comment>
<evidence type="ECO:0000313" key="3">
    <source>
        <dbReference type="Proteomes" id="UP000606935"/>
    </source>
</evidence>
<name>A0A917Z362_9ALTE</name>
<dbReference type="PANTHER" id="PTHR45947:SF3">
    <property type="entry name" value="SULFOQUINOVOSYL TRANSFERASE SQD2"/>
    <property type="match status" value="1"/>
</dbReference>
<organism evidence="2 3">
    <name type="scientific">Bowmanella pacifica</name>
    <dbReference type="NCBI Taxonomy" id="502051"/>
    <lineage>
        <taxon>Bacteria</taxon>
        <taxon>Pseudomonadati</taxon>
        <taxon>Pseudomonadota</taxon>
        <taxon>Gammaproteobacteria</taxon>
        <taxon>Alteromonadales</taxon>
        <taxon>Alteromonadaceae</taxon>
        <taxon>Bowmanella</taxon>
    </lineage>
</organism>
<dbReference type="SUPFAM" id="SSF53756">
    <property type="entry name" value="UDP-Glycosyltransferase/glycogen phosphorylase"/>
    <property type="match status" value="1"/>
</dbReference>
<keyword evidence="2" id="KW-0808">Transferase</keyword>
<sequence>MGNDIKVVHLIAGSLSGGAARGAYWLHKGLLKEGVNSRIITSSTITLGEAEITSVAKGRGIAKYQANKEAERLLLSSYPNRKNELFSSGMFGYDLFDLDVFNEADIVHLHWINDNFIDISIIREIEKPIVWTMRDMWPMTGGCHYAVDCDKYVDGCGKCPLLKSDIERDLSTEIQLYKSIHFPSRIQFVGISNWLSDLANKSWVMNGKAIRTIHNCIDTESFLPISKSVAREILGLATRKRIIVFGASRVNDYYKGFSFIKQTLNLLNKEKYYLLIFGASYEEDFSNLGFEYKRLGYLNDILSMRIAYSSGDVFLCASIIEAFGKTVAESMACGTPVVCFDNAGPGEIVEHKISGYKAKPFSAQDMAKGIEYLCFSCDINMMSSASHSRIKNFFSCTKIAPIYKELYKSML</sequence>
<gene>
    <name evidence="2" type="ORF">GCM10010982_35410</name>
</gene>
<evidence type="ECO:0000259" key="1">
    <source>
        <dbReference type="Pfam" id="PF00534"/>
    </source>
</evidence>
<dbReference type="PANTHER" id="PTHR45947">
    <property type="entry name" value="SULFOQUINOVOSYL TRANSFERASE SQD2"/>
    <property type="match status" value="1"/>
</dbReference>
<dbReference type="GO" id="GO:0016757">
    <property type="term" value="F:glycosyltransferase activity"/>
    <property type="evidence" value="ECO:0007669"/>
    <property type="project" value="TreeGrafter"/>
</dbReference>
<dbReference type="InterPro" id="IPR001296">
    <property type="entry name" value="Glyco_trans_1"/>
</dbReference>
<feature type="domain" description="Glycosyl transferase family 1" evidence="1">
    <location>
        <begin position="231"/>
        <end position="373"/>
    </location>
</feature>
<dbReference type="Pfam" id="PF00534">
    <property type="entry name" value="Glycos_transf_1"/>
    <property type="match status" value="1"/>
</dbReference>
<dbReference type="EMBL" id="BMLS01000007">
    <property type="protein sequence ID" value="GGO73872.1"/>
    <property type="molecule type" value="Genomic_DNA"/>
</dbReference>
<dbReference type="Proteomes" id="UP000606935">
    <property type="component" value="Unassembled WGS sequence"/>
</dbReference>
<protein>
    <submittedName>
        <fullName evidence="2">Glycosyl transferase</fullName>
    </submittedName>
</protein>
<reference evidence="2" key="1">
    <citation type="journal article" date="2014" name="Int. J. Syst. Evol. Microbiol.">
        <title>Complete genome sequence of Corynebacterium casei LMG S-19264T (=DSM 44701T), isolated from a smear-ripened cheese.</title>
        <authorList>
            <consortium name="US DOE Joint Genome Institute (JGI-PGF)"/>
            <person name="Walter F."/>
            <person name="Albersmeier A."/>
            <person name="Kalinowski J."/>
            <person name="Ruckert C."/>
        </authorList>
    </citation>
    <scope>NUCLEOTIDE SEQUENCE</scope>
    <source>
        <strain evidence="2">CGMCC 1.7086</strain>
    </source>
</reference>
<evidence type="ECO:0000313" key="2">
    <source>
        <dbReference type="EMBL" id="GGO73872.1"/>
    </source>
</evidence>
<dbReference type="InterPro" id="IPR050194">
    <property type="entry name" value="Glycosyltransferase_grp1"/>
</dbReference>
<dbReference type="RefSeq" id="WP_188698348.1">
    <property type="nucleotide sequence ID" value="NZ_BMLS01000007.1"/>
</dbReference>
<proteinExistence type="predicted"/>